<dbReference type="GeneID" id="59293255"/>
<reference evidence="1 2" key="1">
    <citation type="journal article" date="2020" name="Genomics">
        <title>Complete, high-quality genomes from long-read metagenomic sequencing of two wolf lichen thalli reveals enigmatic genome architecture.</title>
        <authorList>
            <person name="McKenzie S.K."/>
            <person name="Walston R.F."/>
            <person name="Allen J.L."/>
        </authorList>
    </citation>
    <scope>NUCLEOTIDE SEQUENCE [LARGE SCALE GENOMIC DNA]</scope>
    <source>
        <strain evidence="1">WasteWater2</strain>
    </source>
</reference>
<organism evidence="1 2">
    <name type="scientific">Letharia columbiana</name>
    <dbReference type="NCBI Taxonomy" id="112416"/>
    <lineage>
        <taxon>Eukaryota</taxon>
        <taxon>Fungi</taxon>
        <taxon>Dikarya</taxon>
        <taxon>Ascomycota</taxon>
        <taxon>Pezizomycotina</taxon>
        <taxon>Lecanoromycetes</taxon>
        <taxon>OSLEUM clade</taxon>
        <taxon>Lecanoromycetidae</taxon>
        <taxon>Lecanorales</taxon>
        <taxon>Lecanorineae</taxon>
        <taxon>Parmeliaceae</taxon>
        <taxon>Letharia</taxon>
    </lineage>
</organism>
<evidence type="ECO:0000313" key="1">
    <source>
        <dbReference type="EMBL" id="KAF6228766.1"/>
    </source>
</evidence>
<dbReference type="Proteomes" id="UP000578531">
    <property type="component" value="Unassembled WGS sequence"/>
</dbReference>
<keyword evidence="2" id="KW-1185">Reference proteome</keyword>
<dbReference type="AlphaFoldDB" id="A0A8H6CTI8"/>
<gene>
    <name evidence="1" type="ORF">HO173_011613</name>
</gene>
<dbReference type="RefSeq" id="XP_037159581.1">
    <property type="nucleotide sequence ID" value="XM_037313493.1"/>
</dbReference>
<evidence type="ECO:0000313" key="2">
    <source>
        <dbReference type="Proteomes" id="UP000578531"/>
    </source>
</evidence>
<protein>
    <submittedName>
        <fullName evidence="1">Uncharacterized protein</fullName>
    </submittedName>
</protein>
<sequence length="266" mass="30125">MTNPYANIEYVMAHVVPIQNSIMSNINRGDLTAMYDAGIPTPISANVQRRNLQRSQCSEDLLPPTTSARTCPNTSLDPLRMNECEGYWRDHPPRPEGLLPPLRQADGYWPPLTLCDPHDGPHHVCEECRDDYRIQECQDETSRIASAAAVLCKTHSLAFFRDAAARKDCECYERLDGGWSCVGCRRETLMTLHCRAVPWKNDLFFTHVSRVNGRRVYVDYFRKARQDPACPIPECGGKPWMSYTAAEVMEMCLGCCAVQHCLTLPL</sequence>
<proteinExistence type="predicted"/>
<name>A0A8H6CTI8_9LECA</name>
<accession>A0A8H6CTI8</accession>
<comment type="caution">
    <text evidence="1">The sequence shown here is derived from an EMBL/GenBank/DDBJ whole genome shotgun (WGS) entry which is preliminary data.</text>
</comment>
<dbReference type="EMBL" id="JACCJC010000074">
    <property type="protein sequence ID" value="KAF6228766.1"/>
    <property type="molecule type" value="Genomic_DNA"/>
</dbReference>